<dbReference type="InterPro" id="IPR050354">
    <property type="entry name" value="F-box/kelch-repeat_ARATH"/>
</dbReference>
<feature type="region of interest" description="Disordered" evidence="1">
    <location>
        <begin position="1"/>
        <end position="22"/>
    </location>
</feature>
<name>D7MN33_ARALL</name>
<protein>
    <recommendedName>
        <fullName evidence="2">FKB95-like N-terminal Kelch domain-containing protein</fullName>
    </recommendedName>
</protein>
<dbReference type="STRING" id="81972.D7MN33"/>
<reference evidence="4" key="1">
    <citation type="journal article" date="2011" name="Nat. Genet.">
        <title>The Arabidopsis lyrata genome sequence and the basis of rapid genome size change.</title>
        <authorList>
            <person name="Hu T.T."/>
            <person name="Pattyn P."/>
            <person name="Bakker E.G."/>
            <person name="Cao J."/>
            <person name="Cheng J.-F."/>
            <person name="Clark R.M."/>
            <person name="Fahlgren N."/>
            <person name="Fawcett J.A."/>
            <person name="Grimwood J."/>
            <person name="Gundlach H."/>
            <person name="Haberer G."/>
            <person name="Hollister J.D."/>
            <person name="Ossowski S."/>
            <person name="Ottilar R.P."/>
            <person name="Salamov A.A."/>
            <person name="Schneeberger K."/>
            <person name="Spannagl M."/>
            <person name="Wang X."/>
            <person name="Yang L."/>
            <person name="Nasrallah M.E."/>
            <person name="Bergelson J."/>
            <person name="Carrington J.C."/>
            <person name="Gaut B.S."/>
            <person name="Schmutz J."/>
            <person name="Mayer K.F.X."/>
            <person name="Van de Peer Y."/>
            <person name="Grigoriev I.V."/>
            <person name="Nordborg M."/>
            <person name="Weigel D."/>
            <person name="Guo Y.-L."/>
        </authorList>
    </citation>
    <scope>NUCLEOTIDE SEQUENCE [LARGE SCALE GENOMIC DNA]</scope>
    <source>
        <strain evidence="4">cv. MN47</strain>
    </source>
</reference>
<dbReference type="HOGENOM" id="CLU_032521_1_2_1"/>
<dbReference type="AlphaFoldDB" id="D7MN33"/>
<organism evidence="4">
    <name type="scientific">Arabidopsis lyrata subsp. lyrata</name>
    <name type="common">Lyre-leaved rock-cress</name>
    <dbReference type="NCBI Taxonomy" id="81972"/>
    <lineage>
        <taxon>Eukaryota</taxon>
        <taxon>Viridiplantae</taxon>
        <taxon>Streptophyta</taxon>
        <taxon>Embryophyta</taxon>
        <taxon>Tracheophyta</taxon>
        <taxon>Spermatophyta</taxon>
        <taxon>Magnoliopsida</taxon>
        <taxon>eudicotyledons</taxon>
        <taxon>Gunneridae</taxon>
        <taxon>Pentapetalae</taxon>
        <taxon>rosids</taxon>
        <taxon>malvids</taxon>
        <taxon>Brassicales</taxon>
        <taxon>Brassicaceae</taxon>
        <taxon>Camelineae</taxon>
        <taxon>Arabidopsis</taxon>
    </lineage>
</organism>
<dbReference type="Proteomes" id="UP000008694">
    <property type="component" value="Unassembled WGS sequence"/>
</dbReference>
<dbReference type="EMBL" id="GL348720">
    <property type="protein sequence ID" value="EFH39873.1"/>
    <property type="molecule type" value="Genomic_DNA"/>
</dbReference>
<evidence type="ECO:0000259" key="2">
    <source>
        <dbReference type="Pfam" id="PF25210"/>
    </source>
</evidence>
<dbReference type="InterPro" id="IPR015915">
    <property type="entry name" value="Kelch-typ_b-propeller"/>
</dbReference>
<sequence length="323" mass="36965">MSSPEKKRKKTSTTKKPSLQSIENPSLPDDLVLSCCTESCLYVCLLFPPDPNPCWSTLWKKLDRTSTEYIIKKKNKSSEYVLATVPIPHSPPACRSGLVAVGSDIYNMRRHLAPSMHVERMYPSANVVDEKIYVAGGCPNGDLSIEVFDAKTQIWNLVPSPYWDCGMGVYIQLSIKGRFHLMTGREGMAYNPMESRWDQVEQEMGLNWFCCSAVENVLYSYYRGEFKWYDNKVQCWRSLKGLEGLPKFVTYSRVKLADYGGNMAVLWDKYAPASGYMDKMIWCAEISLERRNSEEIWGKVKWFDAVLKVPKSYEFVHDLAATV</sequence>
<dbReference type="PANTHER" id="PTHR24414:SF184">
    <property type="entry name" value="GALACTOSE OXIDASE_KELCH REPEAT SUPERFAMILY PROTEIN"/>
    <property type="match status" value="1"/>
</dbReference>
<feature type="domain" description="FKB95-like N-terminal Kelch" evidence="2">
    <location>
        <begin position="111"/>
        <end position="307"/>
    </location>
</feature>
<dbReference type="InterPro" id="IPR057499">
    <property type="entry name" value="Kelch_FKB95"/>
</dbReference>
<dbReference type="PANTHER" id="PTHR24414">
    <property type="entry name" value="F-BOX/KELCH-REPEAT PROTEIN SKIP4"/>
    <property type="match status" value="1"/>
</dbReference>
<evidence type="ECO:0000313" key="4">
    <source>
        <dbReference type="Proteomes" id="UP000008694"/>
    </source>
</evidence>
<keyword evidence="4" id="KW-1185">Reference proteome</keyword>
<gene>
    <name evidence="3" type="ORF">ARALYDRAFT_917216</name>
</gene>
<proteinExistence type="predicted"/>
<evidence type="ECO:0000256" key="1">
    <source>
        <dbReference type="SAM" id="MobiDB-lite"/>
    </source>
</evidence>
<dbReference type="eggNOG" id="KOG1072">
    <property type="taxonomic scope" value="Eukaryota"/>
</dbReference>
<feature type="compositionally biased region" description="Basic residues" evidence="1">
    <location>
        <begin position="1"/>
        <end position="13"/>
    </location>
</feature>
<dbReference type="Gene3D" id="2.120.10.80">
    <property type="entry name" value="Kelch-type beta propeller"/>
    <property type="match status" value="1"/>
</dbReference>
<dbReference type="Gramene" id="scaffold_800616.1">
    <property type="protein sequence ID" value="scaffold_800616.1"/>
    <property type="gene ID" value="scaffold_800616.1"/>
</dbReference>
<evidence type="ECO:0000313" key="3">
    <source>
        <dbReference type="EMBL" id="EFH39873.1"/>
    </source>
</evidence>
<accession>D7MN33</accession>
<dbReference type="SUPFAM" id="SSF117281">
    <property type="entry name" value="Kelch motif"/>
    <property type="match status" value="1"/>
</dbReference>
<dbReference type="Pfam" id="PF25210">
    <property type="entry name" value="Kelch_FKB95"/>
    <property type="match status" value="1"/>
</dbReference>